<gene>
    <name evidence="1" type="ORF">C7I85_03805</name>
</gene>
<evidence type="ECO:0000313" key="2">
    <source>
        <dbReference type="Proteomes" id="UP000240653"/>
    </source>
</evidence>
<sequence>MRQDHIASRHYADRDTALVMTYLGQLVADGHAEWTELDNGDVELRFHSGQCFLLASQTITRLA</sequence>
<proteinExistence type="predicted"/>
<name>A0A2P7SJR9_9HYPH</name>
<dbReference type="AlphaFoldDB" id="A0A2P7SJR9"/>
<organism evidence="1 2">
    <name type="scientific">Pseudaminobacter soli</name>
    <name type="common">ex Li et al. 2025</name>
    <dbReference type="NCBI Taxonomy" id="1295366"/>
    <lineage>
        <taxon>Bacteria</taxon>
        <taxon>Pseudomonadati</taxon>
        <taxon>Pseudomonadota</taxon>
        <taxon>Alphaproteobacteria</taxon>
        <taxon>Hyphomicrobiales</taxon>
        <taxon>Phyllobacteriaceae</taxon>
        <taxon>Pseudaminobacter</taxon>
    </lineage>
</organism>
<dbReference type="EMBL" id="PXYL01000002">
    <property type="protein sequence ID" value="PSJ62736.1"/>
    <property type="molecule type" value="Genomic_DNA"/>
</dbReference>
<keyword evidence="2" id="KW-1185">Reference proteome</keyword>
<protein>
    <submittedName>
        <fullName evidence="1">Uncharacterized protein</fullName>
    </submittedName>
</protein>
<comment type="caution">
    <text evidence="1">The sequence shown here is derived from an EMBL/GenBank/DDBJ whole genome shotgun (WGS) entry which is preliminary data.</text>
</comment>
<reference evidence="1 2" key="1">
    <citation type="submission" date="2018-03" db="EMBL/GenBank/DDBJ databases">
        <title>The draft genome of Mesorhizobium soli JCM 19897.</title>
        <authorList>
            <person name="Li L."/>
            <person name="Liu L."/>
            <person name="Liang L."/>
            <person name="Wang T."/>
            <person name="Zhang X."/>
        </authorList>
    </citation>
    <scope>NUCLEOTIDE SEQUENCE [LARGE SCALE GENOMIC DNA]</scope>
    <source>
        <strain evidence="1 2">JCM 19897</strain>
    </source>
</reference>
<dbReference type="Proteomes" id="UP000240653">
    <property type="component" value="Unassembled WGS sequence"/>
</dbReference>
<accession>A0A2P7SJR9</accession>
<evidence type="ECO:0000313" key="1">
    <source>
        <dbReference type="EMBL" id="PSJ62736.1"/>
    </source>
</evidence>